<geneLocation type="mitochondrion" evidence="19"/>
<feature type="transmembrane region" description="Helical" evidence="16">
    <location>
        <begin position="109"/>
        <end position="125"/>
    </location>
</feature>
<evidence type="ECO:0000256" key="14">
    <source>
        <dbReference type="ARBA" id="ARBA00023136"/>
    </source>
</evidence>
<feature type="domain" description="NADH:quinone oxidoreductase/Mrp antiporter transmembrane" evidence="17">
    <location>
        <begin position="103"/>
        <end position="387"/>
    </location>
</feature>
<dbReference type="GO" id="GO:0008137">
    <property type="term" value="F:NADH dehydrogenase (ubiquinone) activity"/>
    <property type="evidence" value="ECO:0007669"/>
    <property type="project" value="UniProtKB-UniRule"/>
</dbReference>
<keyword evidence="8" id="KW-1278">Translocase</keyword>
<keyword evidence="5 16" id="KW-0813">Transport</keyword>
<dbReference type="PRINTS" id="PR01437">
    <property type="entry name" value="NUOXDRDTASE4"/>
</dbReference>
<feature type="transmembrane region" description="Helical" evidence="16">
    <location>
        <begin position="85"/>
        <end position="103"/>
    </location>
</feature>
<proteinExistence type="inferred from homology"/>
<feature type="transmembrane region" description="Helical" evidence="16">
    <location>
        <begin position="297"/>
        <end position="319"/>
    </location>
</feature>
<dbReference type="EC" id="7.1.1.2" evidence="3 16"/>
<evidence type="ECO:0000256" key="11">
    <source>
        <dbReference type="ARBA" id="ARBA00023027"/>
    </source>
</evidence>
<reference evidence="19" key="1">
    <citation type="journal article" date="2014" name="BMC Evol. Biol.">
        <title>The complete mitoc genome of Scutopus ventrolineatus (Mollusca: Chaetodermomorpha) supports the Aculifera hypothesis.</title>
        <authorList>
            <person name="Osca D."/>
            <person name="Irisarri I."/>
            <person name="Todt C."/>
            <person name="Grande C."/>
            <person name="Zardoya R."/>
        </authorList>
    </citation>
    <scope>NUCLEOTIDE SEQUENCE</scope>
</reference>
<keyword evidence="11 16" id="KW-0520">NAD</keyword>
<evidence type="ECO:0000256" key="15">
    <source>
        <dbReference type="ARBA" id="ARBA00049551"/>
    </source>
</evidence>
<keyword evidence="13 16" id="KW-0496">Mitochondrion</keyword>
<dbReference type="GO" id="GO:0048039">
    <property type="term" value="F:ubiquinone binding"/>
    <property type="evidence" value="ECO:0007669"/>
    <property type="project" value="TreeGrafter"/>
</dbReference>
<feature type="transmembrane region" description="Helical" evidence="16">
    <location>
        <begin position="184"/>
        <end position="206"/>
    </location>
</feature>
<evidence type="ECO:0000256" key="12">
    <source>
        <dbReference type="ARBA" id="ARBA00023075"/>
    </source>
</evidence>
<keyword evidence="14 16" id="KW-0472">Membrane</keyword>
<gene>
    <name evidence="19" type="primary">nad4</name>
</gene>
<evidence type="ECO:0000259" key="17">
    <source>
        <dbReference type="Pfam" id="PF00361"/>
    </source>
</evidence>
<keyword evidence="7 16" id="KW-0812">Transmembrane</keyword>
<comment type="similarity">
    <text evidence="2 16">Belongs to the complex I subunit 4 family.</text>
</comment>
<keyword evidence="6 16" id="KW-0679">Respiratory chain</keyword>
<evidence type="ECO:0000256" key="4">
    <source>
        <dbReference type="ARBA" id="ARBA00021006"/>
    </source>
</evidence>
<evidence type="ECO:0000256" key="8">
    <source>
        <dbReference type="ARBA" id="ARBA00022967"/>
    </source>
</evidence>
<evidence type="ECO:0000256" key="16">
    <source>
        <dbReference type="RuleBase" id="RU003297"/>
    </source>
</evidence>
<name>A0A096XEB5_SCUVE</name>
<comment type="subcellular location">
    <subcellularLocation>
        <location evidence="1 16">Mitochondrion membrane</location>
        <topology evidence="1 16">Multi-pass membrane protein</topology>
    </subcellularLocation>
</comment>
<evidence type="ECO:0000256" key="10">
    <source>
        <dbReference type="ARBA" id="ARBA00022989"/>
    </source>
</evidence>
<evidence type="ECO:0000256" key="9">
    <source>
        <dbReference type="ARBA" id="ARBA00022982"/>
    </source>
</evidence>
<evidence type="ECO:0000256" key="1">
    <source>
        <dbReference type="ARBA" id="ARBA00004225"/>
    </source>
</evidence>
<feature type="transmembrane region" description="Helical" evidence="16">
    <location>
        <begin position="370"/>
        <end position="400"/>
    </location>
</feature>
<evidence type="ECO:0000256" key="6">
    <source>
        <dbReference type="ARBA" id="ARBA00022660"/>
    </source>
</evidence>
<feature type="transmembrane region" description="Helical" evidence="16">
    <location>
        <begin position="421"/>
        <end position="446"/>
    </location>
</feature>
<evidence type="ECO:0000256" key="5">
    <source>
        <dbReference type="ARBA" id="ARBA00022448"/>
    </source>
</evidence>
<dbReference type="InterPro" id="IPR000260">
    <property type="entry name" value="NADH4_N"/>
</dbReference>
<feature type="transmembrane region" description="Helical" evidence="16">
    <location>
        <begin position="213"/>
        <end position="234"/>
    </location>
</feature>
<keyword evidence="9 16" id="KW-0249">Electron transport</keyword>
<feature type="transmembrane region" description="Helical" evidence="16">
    <location>
        <begin position="21"/>
        <end position="40"/>
    </location>
</feature>
<evidence type="ECO:0000259" key="18">
    <source>
        <dbReference type="Pfam" id="PF01059"/>
    </source>
</evidence>
<organism evidence="19">
    <name type="scientific">Scutopus ventrolineatus</name>
    <dbReference type="NCBI Taxonomy" id="52922"/>
    <lineage>
        <taxon>Eukaryota</taxon>
        <taxon>Metazoa</taxon>
        <taxon>Spiralia</taxon>
        <taxon>Lophotrochozoa</taxon>
        <taxon>Mollusca</taxon>
        <taxon>Aplacophora</taxon>
        <taxon>Caudofoveata</taxon>
        <taxon>Limifossorimorpha</taxon>
        <taxon>Limifossorida</taxon>
        <taxon>Scutopodidae</taxon>
        <taxon>Scutopus</taxon>
    </lineage>
</organism>
<feature type="domain" description="NADH:ubiquinone oxidoreductase chain 4 N-terminal" evidence="18">
    <location>
        <begin position="6"/>
        <end position="99"/>
    </location>
</feature>
<feature type="transmembrane region" description="Helical" evidence="16">
    <location>
        <begin position="331"/>
        <end position="350"/>
    </location>
</feature>
<evidence type="ECO:0000313" key="19">
    <source>
        <dbReference type="EMBL" id="AHI45698.1"/>
    </source>
</evidence>
<dbReference type="GO" id="GO:0031966">
    <property type="term" value="C:mitochondrial membrane"/>
    <property type="evidence" value="ECO:0007669"/>
    <property type="project" value="UniProtKB-SubCell"/>
</dbReference>
<dbReference type="Pfam" id="PF01059">
    <property type="entry name" value="Oxidored_q5_N"/>
    <property type="match status" value="1"/>
</dbReference>
<accession>A0A096XEB5</accession>
<feature type="transmembrane region" description="Helical" evidence="16">
    <location>
        <begin position="246"/>
        <end position="266"/>
    </location>
</feature>
<dbReference type="PANTHER" id="PTHR43507:SF20">
    <property type="entry name" value="NADH-UBIQUINONE OXIDOREDUCTASE CHAIN 4"/>
    <property type="match status" value="1"/>
</dbReference>
<keyword evidence="12 16" id="KW-0830">Ubiquinone</keyword>
<feature type="transmembrane region" description="Helical" evidence="16">
    <location>
        <begin position="60"/>
        <end position="78"/>
    </location>
</feature>
<dbReference type="GO" id="GO:0042773">
    <property type="term" value="P:ATP synthesis coupled electron transport"/>
    <property type="evidence" value="ECO:0007669"/>
    <property type="project" value="InterPro"/>
</dbReference>
<dbReference type="Pfam" id="PF00361">
    <property type="entry name" value="Proton_antipo_M"/>
    <property type="match status" value="1"/>
</dbReference>
<dbReference type="PANTHER" id="PTHR43507">
    <property type="entry name" value="NADH-UBIQUINONE OXIDOREDUCTASE CHAIN 4"/>
    <property type="match status" value="1"/>
</dbReference>
<comment type="function">
    <text evidence="16">Core subunit of the mitochondrial membrane respiratory chain NADH dehydrogenase (Complex I) which catalyzes electron transfer from NADH through the respiratory chain, using ubiquinone as an electron acceptor. Essential for the catalytic activity and assembly of complex I.</text>
</comment>
<dbReference type="InterPro" id="IPR003918">
    <property type="entry name" value="NADH_UbQ_OxRdtase"/>
</dbReference>
<feature type="transmembrane region" description="Helical" evidence="16">
    <location>
        <begin position="137"/>
        <end position="160"/>
    </location>
</feature>
<evidence type="ECO:0000256" key="7">
    <source>
        <dbReference type="ARBA" id="ARBA00022692"/>
    </source>
</evidence>
<evidence type="ECO:0000256" key="2">
    <source>
        <dbReference type="ARBA" id="ARBA00009025"/>
    </source>
</evidence>
<comment type="catalytic activity">
    <reaction evidence="15 16">
        <text>a ubiquinone + NADH + 5 H(+)(in) = a ubiquinol + NAD(+) + 4 H(+)(out)</text>
        <dbReference type="Rhea" id="RHEA:29091"/>
        <dbReference type="Rhea" id="RHEA-COMP:9565"/>
        <dbReference type="Rhea" id="RHEA-COMP:9566"/>
        <dbReference type="ChEBI" id="CHEBI:15378"/>
        <dbReference type="ChEBI" id="CHEBI:16389"/>
        <dbReference type="ChEBI" id="CHEBI:17976"/>
        <dbReference type="ChEBI" id="CHEBI:57540"/>
        <dbReference type="ChEBI" id="CHEBI:57945"/>
        <dbReference type="EC" id="7.1.1.2"/>
    </reaction>
</comment>
<protein>
    <recommendedName>
        <fullName evidence="4 16">NADH-ubiquinone oxidoreductase chain 4</fullName>
        <ecNumber evidence="3 16">7.1.1.2</ecNumber>
    </recommendedName>
</protein>
<evidence type="ECO:0000256" key="3">
    <source>
        <dbReference type="ARBA" id="ARBA00012944"/>
    </source>
</evidence>
<dbReference type="AlphaFoldDB" id="A0A096XEB5"/>
<dbReference type="GO" id="GO:0003954">
    <property type="term" value="F:NADH dehydrogenase activity"/>
    <property type="evidence" value="ECO:0007669"/>
    <property type="project" value="TreeGrafter"/>
</dbReference>
<dbReference type="InterPro" id="IPR001750">
    <property type="entry name" value="ND/Mrp_TM"/>
</dbReference>
<feature type="transmembrane region" description="Helical" evidence="16">
    <location>
        <begin position="273"/>
        <end position="291"/>
    </location>
</feature>
<dbReference type="GO" id="GO:0015990">
    <property type="term" value="P:electron transport coupled proton transport"/>
    <property type="evidence" value="ECO:0007669"/>
    <property type="project" value="TreeGrafter"/>
</dbReference>
<dbReference type="EMBL" id="KC757645">
    <property type="protein sequence ID" value="AHI45698.1"/>
    <property type="molecule type" value="Genomic_DNA"/>
</dbReference>
<evidence type="ECO:0000256" key="13">
    <source>
        <dbReference type="ARBA" id="ARBA00023128"/>
    </source>
</evidence>
<sequence length="447" mass="49864">MGIGVMLGSMLISLFNKKHSLIRLFFLFVLLLSCFIFMWFLYCPGLSVTCHIMELFGDGLSIPLIIMTCWISSLMILCSNKLGLSFYYVVLLLNLMLVVFFLASSLFGFYIFFEAVLVPTLLLILKWGNQPERLQAGLYMMIYTIVASLPLFLGIIFFNYCGVTSLSMNSFEMNYSMSDMEMNFLWFMVVLAFLVKLPMFPFHLWLPKAHVEAPVAGSMVLAAILLKLGGHGLLRFSFLLPKMVGMSNILFILGGLGGSVTSLICLRQTDMKCLIAYSSVGHMGLMLSAAMSKTFSGVGACLGIMIAHGLCSSGLFSLSNYAYSSTSTRSLYLYKGALSVFPMMSMWWFLLCACNMAAPPTLNLLSEIFLFVVIMSFFWGGAVLVGLLSFLAACYNLYLYTVTQHGKLPLFQNSLLLADKMGVHLTAFMHWFPLLFLLVNATVVFVW</sequence>
<keyword evidence="10 16" id="KW-1133">Transmembrane helix</keyword>